<evidence type="ECO:0000313" key="5">
    <source>
        <dbReference type="Proteomes" id="UP001212401"/>
    </source>
</evidence>
<evidence type="ECO:0000313" key="6">
    <source>
        <dbReference type="Proteomes" id="UP001527392"/>
    </source>
</evidence>
<dbReference type="InterPro" id="IPR050229">
    <property type="entry name" value="GlpE_sulfurtransferase"/>
</dbReference>
<feature type="domain" description="Rhodanese" evidence="2">
    <location>
        <begin position="54"/>
        <end position="138"/>
    </location>
</feature>
<protein>
    <submittedName>
        <fullName evidence="3">Rhodanese-like domain-containing protein</fullName>
    </submittedName>
</protein>
<dbReference type="EMBL" id="JAKHMS010000003">
    <property type="protein sequence ID" value="MCZ3780976.1"/>
    <property type="molecule type" value="Genomic_DNA"/>
</dbReference>
<dbReference type="RefSeq" id="WP_003717307.1">
    <property type="nucleotide sequence ID" value="NZ_CAJFIS010000001.1"/>
</dbReference>
<keyword evidence="1" id="KW-0812">Transmembrane</keyword>
<organism evidence="3 5">
    <name type="scientific">Limosilactobacillus vaginalis</name>
    <dbReference type="NCBI Taxonomy" id="1633"/>
    <lineage>
        <taxon>Bacteria</taxon>
        <taxon>Bacillati</taxon>
        <taxon>Bacillota</taxon>
        <taxon>Bacilli</taxon>
        <taxon>Lactobacillales</taxon>
        <taxon>Lactobacillaceae</taxon>
        <taxon>Limosilactobacillus</taxon>
    </lineage>
</organism>
<evidence type="ECO:0000313" key="3">
    <source>
        <dbReference type="EMBL" id="MCZ3667581.1"/>
    </source>
</evidence>
<keyword evidence="6" id="KW-1185">Reference proteome</keyword>
<dbReference type="PANTHER" id="PTHR43031:SF18">
    <property type="entry name" value="RHODANESE-RELATED SULFURTRANSFERASES"/>
    <property type="match status" value="1"/>
</dbReference>
<dbReference type="Proteomes" id="UP001527392">
    <property type="component" value="Unassembled WGS sequence"/>
</dbReference>
<proteinExistence type="predicted"/>
<keyword evidence="1" id="KW-0472">Membrane</keyword>
<accession>A0AAP3DPI6</accession>
<dbReference type="SMART" id="SM00450">
    <property type="entry name" value="RHOD"/>
    <property type="match status" value="1"/>
</dbReference>
<evidence type="ECO:0000313" key="4">
    <source>
        <dbReference type="EMBL" id="MCZ3780976.1"/>
    </source>
</evidence>
<dbReference type="GeneID" id="75082604"/>
<dbReference type="SUPFAM" id="SSF52821">
    <property type="entry name" value="Rhodanese/Cell cycle control phosphatase"/>
    <property type="match status" value="1"/>
</dbReference>
<evidence type="ECO:0000256" key="1">
    <source>
        <dbReference type="SAM" id="Phobius"/>
    </source>
</evidence>
<dbReference type="CDD" id="cd00158">
    <property type="entry name" value="RHOD"/>
    <property type="match status" value="1"/>
</dbReference>
<evidence type="ECO:0000259" key="2">
    <source>
        <dbReference type="PROSITE" id="PS50206"/>
    </source>
</evidence>
<feature type="transmembrane region" description="Helical" evidence="1">
    <location>
        <begin position="6"/>
        <end position="34"/>
    </location>
</feature>
<dbReference type="Gene3D" id="3.40.250.10">
    <property type="entry name" value="Rhodanese-like domain"/>
    <property type="match status" value="1"/>
</dbReference>
<comment type="caution">
    <text evidence="3">The sequence shown here is derived from an EMBL/GenBank/DDBJ whole genome shotgun (WGS) entry which is preliminary data.</text>
</comment>
<dbReference type="InterPro" id="IPR036873">
    <property type="entry name" value="Rhodanese-like_dom_sf"/>
</dbReference>
<keyword evidence="1" id="KW-1133">Transmembrane helix</keyword>
<sequence length="142" mass="16415">MRSVNVILGVSNGLLTFNIVIIVLLIAWGLTWLFQYYRRKKYATVLDQDAFHEGMRKAQVIDLRQPNDFKKGHILGARNLPYIYLKQQYGELRPDLPVYMYDQGIAISTQAAAFLAKHGYHQLYILKGGYNGWKGKTKKSKY</sequence>
<dbReference type="PANTHER" id="PTHR43031">
    <property type="entry name" value="FAD-DEPENDENT OXIDOREDUCTASE"/>
    <property type="match status" value="1"/>
</dbReference>
<name>A0AAP3DPI6_9LACO</name>
<dbReference type="Proteomes" id="UP001212401">
    <property type="component" value="Unassembled WGS sequence"/>
</dbReference>
<dbReference type="InterPro" id="IPR001763">
    <property type="entry name" value="Rhodanese-like_dom"/>
</dbReference>
<reference evidence="3 6" key="1">
    <citation type="submission" date="2022-01" db="EMBL/GenBank/DDBJ databases">
        <title>VMRC isolate genome collection.</title>
        <authorList>
            <person name="France M."/>
            <person name="Rutt L."/>
            <person name="Humphrys M."/>
            <person name="Ravel J."/>
        </authorList>
    </citation>
    <scope>NUCLEOTIDE SEQUENCE</scope>
    <source>
        <strain evidence="4 6">C0030B4</strain>
        <strain evidence="3">C0048A1</strain>
    </source>
</reference>
<gene>
    <name evidence="4" type="ORF">L2504_02275</name>
    <name evidence="3" type="ORF">L2724_04690</name>
</gene>
<dbReference type="Pfam" id="PF00581">
    <property type="entry name" value="Rhodanese"/>
    <property type="match status" value="1"/>
</dbReference>
<dbReference type="AlphaFoldDB" id="A0AAP3DPI6"/>
<dbReference type="PROSITE" id="PS50206">
    <property type="entry name" value="RHODANESE_3"/>
    <property type="match status" value="1"/>
</dbReference>
<dbReference type="EMBL" id="JAKHPH010000009">
    <property type="protein sequence ID" value="MCZ3667581.1"/>
    <property type="molecule type" value="Genomic_DNA"/>
</dbReference>